<reference evidence="3" key="1">
    <citation type="journal article" date="2019" name="Int. J. Syst. Evol. Microbiol.">
        <title>The Global Catalogue of Microorganisms (GCM) 10K type strain sequencing project: providing services to taxonomists for standard genome sequencing and annotation.</title>
        <authorList>
            <consortium name="The Broad Institute Genomics Platform"/>
            <consortium name="The Broad Institute Genome Sequencing Center for Infectious Disease"/>
            <person name="Wu L."/>
            <person name="Ma J."/>
        </authorList>
    </citation>
    <scope>NUCLEOTIDE SEQUENCE [LARGE SCALE GENOMIC DNA]</scope>
    <source>
        <strain evidence="3">CCM 7327</strain>
    </source>
</reference>
<gene>
    <name evidence="2" type="ORF">GCM10019071_14430</name>
</gene>
<comment type="caution">
    <text evidence="2">The sequence shown here is derived from an EMBL/GenBank/DDBJ whole genome shotgun (WGS) entry which is preliminary data.</text>
</comment>
<sequence>MKRGDLDPTASGWLSITRRAFLGSSSATALLLPASANGQEEAPAFEQDGRDLILRWVSGGAAKFWRIDADWVVAEADSTHGRLVRRRSSTRATVSGRYAGTNIPANFQIDISQRTGVWGLGWRYEGKQLDWVSLTDWFNGASVPITCSRLAEVEPRNSALELRDTPLVGRLRWPLSVELSSPGVRFKLGSTSGSAKTVAVAVFDEPGAAGPNPNPRLAENISKLLTDTAPKAELKVRASLTFVTLDDVADGWALGFVSGVGLRLLPDQPIIHADIVKDRAADRFYVAWRWICAAGRLIVGDRRDPRTILVEQAEFVQVVDWRRGLSMRLPLTPQMIETEEFSAVVIGGVGEEFFPEFNRQPGIALPIELIGVHARGTDSARYDVDFRVRRVDNMGLDRSAILWRETEVGGAIADLVIGIPGADNGGRQASMISLGRASGLDVTLNFPGALALDRDGPVLRVRRHEDALDIGFQFHDYRLKIGREGALIVPGPAAQRAVRFHPQHLQEEVFQDPIALLEKVRAAAAGLLTGAATAKSPARELGKSAPYGTGGEQTLLARTRASGPSWIVFKPDAAAPGLPLTVAALTDWRNLALAAPARAEWANLPLDDQLTRLGITPAMDQAAARGRVIDSLKEPGPTVTALELVTGLQFAPDGRARFRVPRRRPSETGPLWTAQLELMPVPVAEGALAEPARVRAVWSTGFDPRAILDTTCGVNASLGDDAPFETSVNARDRGEVMLLSSGLGLGALRAVTLSGQDVPYSLVRRPKATFSYISNKPETPPPTPGGPPPDPDAPGVAQEGVMLPAPFTRFNARLTGYGADLDALWQGEPAAPYSKAPFFNRAFSVEKYVHRTSLGADMFVEVVYKGFLLPYGFRVSLVKITEREGREISGMGAMMPAIQRFFILPKPVEKTFPGIYQPYAGLDIPVRHARLINGISPELDQSRMEPPDDLSALLPKEPKAVSNGCSGEAGAERKPAGRVFWPCKRIDGSVIQFDFEADDTGVRRSVPLLFVDNAAVHHPPTIRAIMDYYNNLAPINLRTERHHGGRTIFAPPAKAGDTSFETDHIILRARSRTIEVPPPPAPRPAAPPAPSEADIDAAFHMDAFMEGADEPPLYPVMVEASIRIPPLDRLVGEPQGLKRVGYVPHYVRNGFNVKANPGELYLGFLDRGGVMDLSARGEKSGGVAQTPTPLAGISRANAIVGAEPVRKPPDRAVADAAPAVKADAWMPPPVGADIPFDFKPALEDRFEPASFLPDGKLLGILKFRDVVMAATMAAQPKLTEVYEYAVASAEGGAAAVLKVLQEACRLAAKAIEAALDKADAALFDFLSSENAGFKPVKPTAADRHPNLDRFYPDLSGDLEALKAVLIGASTTDLSRLPEHASALSERWRRLRGTVDAVIANPTPEPIRGIISQVRQLIDALENGLLGALQEAVRKAIDAFVTTQVEPWVRAALDACFDAAGKLVNEWMFDALFGPLRPPLPPETTIAKPPTRADLQKLVDALLAHPEVISQATLTAPLADALTLPLLRLIGDARRLVDTIAAGERKAIERIANLARELLERVLGALASIQSLVAAASAEAAALCAGAAAPIVEIATLATDALPSAAQVNSAFSFIRAQLPLLDLPGADPTPEVRAAREAAAALRLAIQNVGANIAAVQKKGAEFKDLAQWCSTPGRIPTAIAELARLRLATLASVKDCVDQLRLVESALLLISADLWADARSAVKSIRREFIILAVRLTLARLTAARIGGTELGQRLDKLGKRARARVNEAAAQVLAIGSDLDARLSSVSKLRLDHISDELGAGIVATATELAAIERRLLATATDLTALEGAVLDSVKPMVAQLAGAVCAPLLNVHKLVADQATAAVALLETGPDLLLMLTGPLLERLRLARDAVVRDQAALARIPTYPQEASVLLTRWSNEEPGLVAATRTVAELFEAVARGQIGALFDLAEVRRAVEDAVRRLIPSRVTMRYVWTASLKPFPPADPVFLPNTKADGEPSTDGKSADLSIDTEIQIDLLNPKDRKVTVKGSVRPFAIQLLGKATDLITIGLKDTEFTVLPGQSPRFSTTIDDVQIGTQLKFLEAIMELVGGKGGFAIRPSFSPPGVLIGYSFAAPILSVGALTVLDVALEIAVLLPFDGSPAQFRFAFASRNRPFGIIIAPCYYGGGFVALTAAADRILAFEIMLEFGAATAIKFGPLDGRGKVSTGIYLFLRSDGTQRLEGFVHAVGEGQIACFGISVNLEVKIVSDGSSMKGSATFTFTFKVGFAEFDYSVPALYSFKGGGASGEVPQFPRDDSYEIDAPDKRREWREYRSHFTPSWPVA</sequence>
<organism evidence="2 3">
    <name type="scientific">Sphingobium fuliginis (strain ATCC 27551)</name>
    <dbReference type="NCBI Taxonomy" id="336203"/>
    <lineage>
        <taxon>Bacteria</taxon>
        <taxon>Pseudomonadati</taxon>
        <taxon>Pseudomonadota</taxon>
        <taxon>Alphaproteobacteria</taxon>
        <taxon>Sphingomonadales</taxon>
        <taxon>Sphingomonadaceae</taxon>
        <taxon>Sphingobium</taxon>
    </lineage>
</organism>
<dbReference type="EMBL" id="BMDU01000002">
    <property type="protein sequence ID" value="GFZ86170.1"/>
    <property type="molecule type" value="Genomic_DNA"/>
</dbReference>
<dbReference type="InterPro" id="IPR006311">
    <property type="entry name" value="TAT_signal"/>
</dbReference>
<protein>
    <submittedName>
        <fullName evidence="2">Uncharacterized protein</fullName>
    </submittedName>
</protein>
<evidence type="ECO:0000313" key="3">
    <source>
        <dbReference type="Proteomes" id="UP000628109"/>
    </source>
</evidence>
<proteinExistence type="predicted"/>
<accession>A0ABQ1ET79</accession>
<keyword evidence="3" id="KW-1185">Reference proteome</keyword>
<evidence type="ECO:0000313" key="2">
    <source>
        <dbReference type="EMBL" id="GFZ86170.1"/>
    </source>
</evidence>
<feature type="region of interest" description="Disordered" evidence="1">
    <location>
        <begin position="772"/>
        <end position="798"/>
    </location>
</feature>
<dbReference type="Proteomes" id="UP000628109">
    <property type="component" value="Unassembled WGS sequence"/>
</dbReference>
<evidence type="ECO:0000256" key="1">
    <source>
        <dbReference type="SAM" id="MobiDB-lite"/>
    </source>
</evidence>
<feature type="compositionally biased region" description="Pro residues" evidence="1">
    <location>
        <begin position="778"/>
        <end position="792"/>
    </location>
</feature>
<dbReference type="RefSeq" id="WP_130029868.1">
    <property type="nucleotide sequence ID" value="NZ_BMDU01000002.1"/>
</dbReference>
<dbReference type="PROSITE" id="PS51318">
    <property type="entry name" value="TAT"/>
    <property type="match status" value="1"/>
</dbReference>
<name>A0ABQ1ET79_SPHSA</name>